<gene>
    <name evidence="2" type="ORF">L484_016480</name>
</gene>
<keyword evidence="3" id="KW-1185">Reference proteome</keyword>
<accession>W9QR90</accession>
<dbReference type="Proteomes" id="UP000030645">
    <property type="component" value="Unassembled WGS sequence"/>
</dbReference>
<dbReference type="EMBL" id="KE343600">
    <property type="protein sequence ID" value="EXB36875.1"/>
    <property type="molecule type" value="Genomic_DNA"/>
</dbReference>
<dbReference type="STRING" id="981085.W9QR90"/>
<feature type="region of interest" description="Disordered" evidence="1">
    <location>
        <begin position="41"/>
        <end position="71"/>
    </location>
</feature>
<reference evidence="3" key="1">
    <citation type="submission" date="2013-01" db="EMBL/GenBank/DDBJ databases">
        <title>Draft Genome Sequence of a Mulberry Tree, Morus notabilis C.K. Schneid.</title>
        <authorList>
            <person name="He N."/>
            <person name="Zhao S."/>
        </authorList>
    </citation>
    <scope>NUCLEOTIDE SEQUENCE</scope>
</reference>
<name>W9QR90_9ROSA</name>
<protein>
    <submittedName>
        <fullName evidence="2">Uncharacterized protein</fullName>
    </submittedName>
</protein>
<sequence length="196" mass="22018">MANPLATTLFLSPPRVGSGAYSDVYRARRLSDDAVVALNEVHDYQSTPRSAAENDLSRTSPSSSDPTPSSLRWRHELLQNADRPATTRWTRNGGQHAGDALVCRPRHSLTLCFPLSRAHESPAMAFGTVQSSPLPQLKKLSKPARRRFRRICRRDRAMMAPSNLRHSRPQIMTAIKNAYRGDLNRDRKSPIFFALN</sequence>
<organism evidence="2 3">
    <name type="scientific">Morus notabilis</name>
    <dbReference type="NCBI Taxonomy" id="981085"/>
    <lineage>
        <taxon>Eukaryota</taxon>
        <taxon>Viridiplantae</taxon>
        <taxon>Streptophyta</taxon>
        <taxon>Embryophyta</taxon>
        <taxon>Tracheophyta</taxon>
        <taxon>Spermatophyta</taxon>
        <taxon>Magnoliopsida</taxon>
        <taxon>eudicotyledons</taxon>
        <taxon>Gunneridae</taxon>
        <taxon>Pentapetalae</taxon>
        <taxon>rosids</taxon>
        <taxon>fabids</taxon>
        <taxon>Rosales</taxon>
        <taxon>Moraceae</taxon>
        <taxon>Moreae</taxon>
        <taxon>Morus</taxon>
    </lineage>
</organism>
<proteinExistence type="predicted"/>
<evidence type="ECO:0000313" key="2">
    <source>
        <dbReference type="EMBL" id="EXB36875.1"/>
    </source>
</evidence>
<evidence type="ECO:0000256" key="1">
    <source>
        <dbReference type="SAM" id="MobiDB-lite"/>
    </source>
</evidence>
<evidence type="ECO:0000313" key="3">
    <source>
        <dbReference type="Proteomes" id="UP000030645"/>
    </source>
</evidence>
<dbReference type="AlphaFoldDB" id="W9QR90"/>
<feature type="compositionally biased region" description="Low complexity" evidence="1">
    <location>
        <begin position="57"/>
        <end position="71"/>
    </location>
</feature>